<dbReference type="InterPro" id="IPR019613">
    <property type="entry name" value="DUF4198"/>
</dbReference>
<evidence type="ECO:0000313" key="2">
    <source>
        <dbReference type="EMBL" id="MBL1377496.1"/>
    </source>
</evidence>
<accession>A0ABS1QRT0</accession>
<comment type="caution">
    <text evidence="2">The sequence shown here is derived from an EMBL/GenBank/DDBJ whole genome shotgun (WGS) entry which is preliminary data.</text>
</comment>
<evidence type="ECO:0000313" key="3">
    <source>
        <dbReference type="Proteomes" id="UP000638570"/>
    </source>
</evidence>
<feature type="signal peptide" evidence="1">
    <location>
        <begin position="1"/>
        <end position="20"/>
    </location>
</feature>
<keyword evidence="3" id="KW-1185">Reference proteome</keyword>
<reference evidence="3" key="1">
    <citation type="submission" date="2021-01" db="EMBL/GenBank/DDBJ databases">
        <title>Genome public.</title>
        <authorList>
            <person name="Liu C."/>
            <person name="Sun Q."/>
        </authorList>
    </citation>
    <scope>NUCLEOTIDE SEQUENCE [LARGE SCALE GENOMIC DNA]</scope>
    <source>
        <strain evidence="3">CGMCC 1.18722</strain>
    </source>
</reference>
<dbReference type="EMBL" id="JAERTZ010000019">
    <property type="protein sequence ID" value="MBL1377496.1"/>
    <property type="molecule type" value="Genomic_DNA"/>
</dbReference>
<name>A0ABS1QRT0_9GAMM</name>
<dbReference type="Pfam" id="PF10670">
    <property type="entry name" value="DUF4198"/>
    <property type="match status" value="1"/>
</dbReference>
<organism evidence="2 3">
    <name type="scientific">Zobellella iuensis</name>
    <dbReference type="NCBI Taxonomy" id="2803811"/>
    <lineage>
        <taxon>Bacteria</taxon>
        <taxon>Pseudomonadati</taxon>
        <taxon>Pseudomonadota</taxon>
        <taxon>Gammaproteobacteria</taxon>
        <taxon>Aeromonadales</taxon>
        <taxon>Aeromonadaceae</taxon>
        <taxon>Zobellella</taxon>
    </lineage>
</organism>
<keyword evidence="1" id="KW-0732">Signal</keyword>
<sequence>MKAWTSSLAALALVAGTASAHPVWMLPSEFSLSTEEAHWITVDATASHGVFSFDKPIGLDNVTLYGPANEPRRIGPYFKGQRRSVFDLELVESGTYKVELSSPTRYFTSYVVGGRDTQRRVFGNKLEVQAELPKGAREVTTFAAQTISAFYVTKQAPSDGVLATTGKGFELDALTHPGDVVVGEEARFRFTFDGEPVAELAVEVVPHGTAFRDSRMQTELVSDQDGVVRFTPELAGPHLLSTNMRRTIDSPLADQAGVNYLLSFEALPE</sequence>
<feature type="chain" id="PRO_5046658999" evidence="1">
    <location>
        <begin position="21"/>
        <end position="269"/>
    </location>
</feature>
<dbReference type="RefSeq" id="WP_202084443.1">
    <property type="nucleotide sequence ID" value="NZ_JAERTZ010000019.1"/>
</dbReference>
<evidence type="ECO:0000256" key="1">
    <source>
        <dbReference type="SAM" id="SignalP"/>
    </source>
</evidence>
<proteinExistence type="predicted"/>
<protein>
    <submittedName>
        <fullName evidence="2">DUF4198 domain-containing protein</fullName>
    </submittedName>
</protein>
<gene>
    <name evidence="2" type="ORF">JKV55_09150</name>
</gene>
<dbReference type="Proteomes" id="UP000638570">
    <property type="component" value="Unassembled WGS sequence"/>
</dbReference>